<accession>A0ACB6ZX74</accession>
<organism evidence="1 2">
    <name type="scientific">Thelephora ganbajun</name>
    <name type="common">Ganba fungus</name>
    <dbReference type="NCBI Taxonomy" id="370292"/>
    <lineage>
        <taxon>Eukaryota</taxon>
        <taxon>Fungi</taxon>
        <taxon>Dikarya</taxon>
        <taxon>Basidiomycota</taxon>
        <taxon>Agaricomycotina</taxon>
        <taxon>Agaricomycetes</taxon>
        <taxon>Thelephorales</taxon>
        <taxon>Thelephoraceae</taxon>
        <taxon>Thelephora</taxon>
    </lineage>
</organism>
<evidence type="ECO:0000313" key="2">
    <source>
        <dbReference type="Proteomes" id="UP000886501"/>
    </source>
</evidence>
<protein>
    <submittedName>
        <fullName evidence="1">P-loop containing nucleoside triphosphate hydrolase protein</fullName>
    </submittedName>
</protein>
<dbReference type="EMBL" id="MU117961">
    <property type="protein sequence ID" value="KAF9654430.1"/>
    <property type="molecule type" value="Genomic_DNA"/>
</dbReference>
<comment type="caution">
    <text evidence="1">The sequence shown here is derived from an EMBL/GenBank/DDBJ whole genome shotgun (WGS) entry which is preliminary data.</text>
</comment>
<evidence type="ECO:0000313" key="1">
    <source>
        <dbReference type="EMBL" id="KAF9654430.1"/>
    </source>
</evidence>
<name>A0ACB6ZX74_THEGA</name>
<reference evidence="1" key="1">
    <citation type="submission" date="2019-10" db="EMBL/GenBank/DDBJ databases">
        <authorList>
            <consortium name="DOE Joint Genome Institute"/>
            <person name="Kuo A."/>
            <person name="Miyauchi S."/>
            <person name="Kiss E."/>
            <person name="Drula E."/>
            <person name="Kohler A."/>
            <person name="Sanchez-Garcia M."/>
            <person name="Andreopoulos B."/>
            <person name="Barry K.W."/>
            <person name="Bonito G."/>
            <person name="Buee M."/>
            <person name="Carver A."/>
            <person name="Chen C."/>
            <person name="Cichocki N."/>
            <person name="Clum A."/>
            <person name="Culley D."/>
            <person name="Crous P.W."/>
            <person name="Fauchery L."/>
            <person name="Girlanda M."/>
            <person name="Hayes R."/>
            <person name="Keri Z."/>
            <person name="Labutti K."/>
            <person name="Lipzen A."/>
            <person name="Lombard V."/>
            <person name="Magnuson J."/>
            <person name="Maillard F."/>
            <person name="Morin E."/>
            <person name="Murat C."/>
            <person name="Nolan M."/>
            <person name="Ohm R."/>
            <person name="Pangilinan J."/>
            <person name="Pereira M."/>
            <person name="Perotto S."/>
            <person name="Peter M."/>
            <person name="Riley R."/>
            <person name="Sitrit Y."/>
            <person name="Stielow B."/>
            <person name="Szollosi G."/>
            <person name="Zifcakova L."/>
            <person name="Stursova M."/>
            <person name="Spatafora J.W."/>
            <person name="Tedersoo L."/>
            <person name="Vaario L.-M."/>
            <person name="Yamada A."/>
            <person name="Yan M."/>
            <person name="Wang P."/>
            <person name="Xu J."/>
            <person name="Bruns T."/>
            <person name="Baldrian P."/>
            <person name="Vilgalys R."/>
            <person name="Henrissat B."/>
            <person name="Grigoriev I.V."/>
            <person name="Hibbett D."/>
            <person name="Nagy L.G."/>
            <person name="Martin F.M."/>
        </authorList>
    </citation>
    <scope>NUCLEOTIDE SEQUENCE</scope>
    <source>
        <strain evidence="1">P2</strain>
    </source>
</reference>
<dbReference type="Proteomes" id="UP000886501">
    <property type="component" value="Unassembled WGS sequence"/>
</dbReference>
<proteinExistence type="predicted"/>
<sequence length="1321" mass="144914">MPPRKGIVKSGNAGNSSKNKQPQPTEDATPEKSLFPPGSKWPLSLLHERCQKNGWEKPTVDTCKIGDQYGFVVTLRYVNPKTSQTESVRLGPHPPYTRPTAIEARHWGATYALYRFCNGIQLNRVLPPGPREYWNELAAEHKTAPSHRSWMYEPDPFAAYRAVKRRQGEAAKQKAALGASTSKSNTQSQAPKGFTNAPEVKMASSLRDTVEEAIRKTLALYTDEIASTTNIDESAAKMLAQQLRTLGFKPDQSQKAVVFIAEPSSFTKNFAANLTPLEASIEYLLLHTPEVDLPERFMPANNSSKPFITDTHSGAHDLKRRWFEESMAKEGGWPLYLVREELVTAPSGVGHPETLVSGLGKRLLGKAEPSQGPGEASTLGDVDPIEVNAYGGTISPGRTTIPLPISPLTLHIFTSGDTSPIVSPPAIHISSPSVPAYVRLHILSCVLQAVDGGRLVEDGETFVGACLRIIEEEWINIEDNGPPDASEVLKHITPRKPSDTDEGKLDEASLVKPGRRGQLSHKTDDRTDGQVKADFEKLCVSERYRDMFATRKRLPAFSAREDFLTALEKSRVVVVVGETGSGKTTQLPQFILDSLIANGKGSSASILVTQPRRLSAIAVATRVSDERLSDGSVGYAIRGESRMTSKTKLLFCTTGVVLRRLNSGDNLGGVTHVVVDEVHERSMDSDFLLLELRDLLRRTKHMKVVLMSATISQETFVNYFGGAPLISIPGRTFPVEDIYLEDIIPKIGYKPRGCRTQAGGQFKQQQDDLQSQGLPEQDIQVVRKVIGANRIDYELIAALANHIVNEKPKGGILVFLPGVQEIKQCMRTIGTTLNKQADILPLHANLSSDEQRKVFHTDLSKWKIVCSTNVAETSITIDDIVYIIDSGRMKEAQYDSETQLSNLVEGWISKAAGQQRRGRAGRTQPGTCYKTYTRNQEKDMANFSVPEILRVSLNNVCLSVKAARESEDVQEFLGRAIDPPKVTTLSSSWDFLKEIGAIGEDDTITALGRAMATLPVDVKLAKMMILGAIFRCLEPTLTAAACLSSKSLFLNPMDKRNEVTAHRAKFATSGSDLLTYVKAFDTCANLRSEGGSNSTLSKFCEENFISASTVRDVATLRQELFFSLVESGFVDSSAGISNPALNTNKDNTNLVKSVILGGLWPQVAEVRLPKSAIKFDQVAAGTVQRENSAAEFRVYDSNQERVFIHPTSVLFSEAAWKSPFVCYFTKHATKKTYLRDCTQVPVYAILLLGGAISVNHIGGGITVGNGIKLRALPRIGVLATQLRKLLDRELLDHLTQRTFVPQSSHVIGAMIDLMTGDGLTT</sequence>
<keyword evidence="1" id="KW-0378">Hydrolase</keyword>
<gene>
    <name evidence="1" type="ORF">BDM02DRAFT_3106827</name>
</gene>
<keyword evidence="2" id="KW-1185">Reference proteome</keyword>
<reference evidence="1" key="2">
    <citation type="journal article" date="2020" name="Nat. Commun.">
        <title>Large-scale genome sequencing of mycorrhizal fungi provides insights into the early evolution of symbiotic traits.</title>
        <authorList>
            <person name="Miyauchi S."/>
            <person name="Kiss E."/>
            <person name="Kuo A."/>
            <person name="Drula E."/>
            <person name="Kohler A."/>
            <person name="Sanchez-Garcia M."/>
            <person name="Morin E."/>
            <person name="Andreopoulos B."/>
            <person name="Barry K.W."/>
            <person name="Bonito G."/>
            <person name="Buee M."/>
            <person name="Carver A."/>
            <person name="Chen C."/>
            <person name="Cichocki N."/>
            <person name="Clum A."/>
            <person name="Culley D."/>
            <person name="Crous P.W."/>
            <person name="Fauchery L."/>
            <person name="Girlanda M."/>
            <person name="Hayes R.D."/>
            <person name="Keri Z."/>
            <person name="LaButti K."/>
            <person name="Lipzen A."/>
            <person name="Lombard V."/>
            <person name="Magnuson J."/>
            <person name="Maillard F."/>
            <person name="Murat C."/>
            <person name="Nolan M."/>
            <person name="Ohm R.A."/>
            <person name="Pangilinan J."/>
            <person name="Pereira M.F."/>
            <person name="Perotto S."/>
            <person name="Peter M."/>
            <person name="Pfister S."/>
            <person name="Riley R."/>
            <person name="Sitrit Y."/>
            <person name="Stielow J.B."/>
            <person name="Szollosi G."/>
            <person name="Zifcakova L."/>
            <person name="Stursova M."/>
            <person name="Spatafora J.W."/>
            <person name="Tedersoo L."/>
            <person name="Vaario L.M."/>
            <person name="Yamada A."/>
            <person name="Yan M."/>
            <person name="Wang P."/>
            <person name="Xu J."/>
            <person name="Bruns T."/>
            <person name="Baldrian P."/>
            <person name="Vilgalys R."/>
            <person name="Dunand C."/>
            <person name="Henrissat B."/>
            <person name="Grigoriev I.V."/>
            <person name="Hibbett D."/>
            <person name="Nagy L.G."/>
            <person name="Martin F.M."/>
        </authorList>
    </citation>
    <scope>NUCLEOTIDE SEQUENCE</scope>
    <source>
        <strain evidence="1">P2</strain>
    </source>
</reference>